<dbReference type="InterPro" id="IPR051531">
    <property type="entry name" value="N-acetyltransferase"/>
</dbReference>
<feature type="domain" description="N-acetyltransferase" evidence="2">
    <location>
        <begin position="75"/>
        <end position="237"/>
    </location>
</feature>
<dbReference type="PANTHER" id="PTHR43792:SF16">
    <property type="entry name" value="N-ACETYLTRANSFERASE DOMAIN-CONTAINING PROTEIN"/>
    <property type="match status" value="1"/>
</dbReference>
<dbReference type="PROSITE" id="PS51186">
    <property type="entry name" value="GNAT"/>
    <property type="match status" value="1"/>
</dbReference>
<evidence type="ECO:0000256" key="1">
    <source>
        <dbReference type="SAM" id="MobiDB-lite"/>
    </source>
</evidence>
<dbReference type="EMBL" id="CADCWD010000001">
    <property type="protein sequence ID" value="CAA9517733.1"/>
    <property type="molecule type" value="Genomic_DNA"/>
</dbReference>
<sequence length="242" mass="26570">MPEAHARSESSLLGKPAEPRVGCLSGSGPRVSPVFSAAGQCRQVLRLLPGGANGEGASAASPDDILSPRIETPRLVLRRYEERDFDAFYRMASDRGMFRYSERGPMTSDEVWTRLLRHAGHWSLLGYGVFAVEEKATGRYAGEAGLGQFRRGLGEPFDSRAEISWSIAPDLQGQGYAQEAAAAALRWFALREPGPTVCMIHYANSPSLRVAAKLGYRQYATLDYKGYPALLFERSEVAVRPQ</sequence>
<gene>
    <name evidence="3" type="ORF">AVDCRST_MAG23-17</name>
</gene>
<name>A0A6J4T9Q7_9SPHN</name>
<dbReference type="PANTHER" id="PTHR43792">
    <property type="entry name" value="GNAT FAMILY, PUTATIVE (AFU_ORTHOLOGUE AFUA_3G00765)-RELATED-RELATED"/>
    <property type="match status" value="1"/>
</dbReference>
<organism evidence="3">
    <name type="scientific">uncultured Sphingosinicella sp</name>
    <dbReference type="NCBI Taxonomy" id="478748"/>
    <lineage>
        <taxon>Bacteria</taxon>
        <taxon>Pseudomonadati</taxon>
        <taxon>Pseudomonadota</taxon>
        <taxon>Alphaproteobacteria</taxon>
        <taxon>Sphingomonadales</taxon>
        <taxon>Sphingosinicellaceae</taxon>
        <taxon>Sphingosinicella</taxon>
        <taxon>environmental samples</taxon>
    </lineage>
</organism>
<dbReference type="Gene3D" id="3.40.630.30">
    <property type="match status" value="1"/>
</dbReference>
<dbReference type="GO" id="GO:0016747">
    <property type="term" value="F:acyltransferase activity, transferring groups other than amino-acyl groups"/>
    <property type="evidence" value="ECO:0007669"/>
    <property type="project" value="InterPro"/>
</dbReference>
<dbReference type="InterPro" id="IPR000182">
    <property type="entry name" value="GNAT_dom"/>
</dbReference>
<dbReference type="Pfam" id="PF13302">
    <property type="entry name" value="Acetyltransf_3"/>
    <property type="match status" value="1"/>
</dbReference>
<evidence type="ECO:0000259" key="2">
    <source>
        <dbReference type="PROSITE" id="PS51186"/>
    </source>
</evidence>
<accession>A0A6J4T9Q7</accession>
<evidence type="ECO:0000313" key="3">
    <source>
        <dbReference type="EMBL" id="CAA9517733.1"/>
    </source>
</evidence>
<dbReference type="SUPFAM" id="SSF55729">
    <property type="entry name" value="Acyl-CoA N-acyltransferases (Nat)"/>
    <property type="match status" value="1"/>
</dbReference>
<proteinExistence type="predicted"/>
<dbReference type="AlphaFoldDB" id="A0A6J4T9Q7"/>
<protein>
    <recommendedName>
        <fullName evidence="2">N-acetyltransferase domain-containing protein</fullName>
    </recommendedName>
</protein>
<dbReference type="InterPro" id="IPR016181">
    <property type="entry name" value="Acyl_CoA_acyltransferase"/>
</dbReference>
<feature type="region of interest" description="Disordered" evidence="1">
    <location>
        <begin position="1"/>
        <end position="24"/>
    </location>
</feature>
<reference evidence="3" key="1">
    <citation type="submission" date="2020-02" db="EMBL/GenBank/DDBJ databases">
        <authorList>
            <person name="Meier V. D."/>
        </authorList>
    </citation>
    <scope>NUCLEOTIDE SEQUENCE</scope>
    <source>
        <strain evidence="3">AVDCRST_MAG23</strain>
    </source>
</reference>